<evidence type="ECO:0000313" key="2">
    <source>
        <dbReference type="EMBL" id="OPC79613.1"/>
    </source>
</evidence>
<name>A0A1T3NRS1_9ACTN</name>
<evidence type="ECO:0000313" key="3">
    <source>
        <dbReference type="Proteomes" id="UP000190037"/>
    </source>
</evidence>
<dbReference type="OrthoDB" id="4120105at2"/>
<sequence length="230" mass="25383">MPGAGWTELPLRTRHQPEPPSHERTDLSSGLLMLICGDVIRPGPPWVLTRTHRCAASVAAEARDPEGFARLAELAVSQTHSGKDAQIAATRIATVPACEGGLIRDITVGDCVEPFDTQRRVHVRGGQHKVDFYPRLRALGTFPEDVPATIRACEQALGRLSIEELVDRYPIRRRAIRDLLVEHLRERQPSLDFAILDAISRTLAGLFWARIEELSSGIDPLQLSPALARA</sequence>
<dbReference type="RefSeq" id="WP_078973877.1">
    <property type="nucleotide sequence ID" value="NZ_MWQN01000001.1"/>
</dbReference>
<protein>
    <submittedName>
        <fullName evidence="2">Uncharacterized protein</fullName>
    </submittedName>
</protein>
<reference evidence="2 3" key="1">
    <citation type="submission" date="2017-03" db="EMBL/GenBank/DDBJ databases">
        <title>Draft genome sequence of Streptomyces scabrisporus NF3, endophyte isolated from Amphipterygium adstringens.</title>
        <authorList>
            <person name="Vazquez M."/>
            <person name="Ceapa C.D."/>
            <person name="Rodriguez Luna D."/>
            <person name="Sanchez Esquivel S."/>
        </authorList>
    </citation>
    <scope>NUCLEOTIDE SEQUENCE [LARGE SCALE GENOMIC DNA]</scope>
    <source>
        <strain evidence="2 3">NF3</strain>
    </source>
</reference>
<dbReference type="Proteomes" id="UP000190037">
    <property type="component" value="Unassembled WGS sequence"/>
</dbReference>
<dbReference type="STRING" id="159449.B4N89_00420"/>
<keyword evidence="3" id="KW-1185">Reference proteome</keyword>
<proteinExistence type="predicted"/>
<evidence type="ECO:0000256" key="1">
    <source>
        <dbReference type="SAM" id="MobiDB-lite"/>
    </source>
</evidence>
<feature type="region of interest" description="Disordered" evidence="1">
    <location>
        <begin position="1"/>
        <end position="26"/>
    </location>
</feature>
<gene>
    <name evidence="2" type="ORF">B4N89_00420</name>
</gene>
<accession>A0A1T3NRS1</accession>
<organism evidence="2 3">
    <name type="scientific">Embleya scabrispora</name>
    <dbReference type="NCBI Taxonomy" id="159449"/>
    <lineage>
        <taxon>Bacteria</taxon>
        <taxon>Bacillati</taxon>
        <taxon>Actinomycetota</taxon>
        <taxon>Actinomycetes</taxon>
        <taxon>Kitasatosporales</taxon>
        <taxon>Streptomycetaceae</taxon>
        <taxon>Embleya</taxon>
    </lineage>
</organism>
<dbReference type="EMBL" id="MWQN01000001">
    <property type="protein sequence ID" value="OPC79613.1"/>
    <property type="molecule type" value="Genomic_DNA"/>
</dbReference>
<feature type="compositionally biased region" description="Basic and acidic residues" evidence="1">
    <location>
        <begin position="15"/>
        <end position="26"/>
    </location>
</feature>
<dbReference type="AlphaFoldDB" id="A0A1T3NRS1"/>
<comment type="caution">
    <text evidence="2">The sequence shown here is derived from an EMBL/GenBank/DDBJ whole genome shotgun (WGS) entry which is preliminary data.</text>
</comment>